<dbReference type="KEGG" id="dmp:FAK_21960"/>
<dbReference type="GO" id="GO:0046872">
    <property type="term" value="F:metal ion binding"/>
    <property type="evidence" value="ECO:0007669"/>
    <property type="project" value="UniProtKB-KW"/>
</dbReference>
<gene>
    <name evidence="5" type="ORF">FAK_21960</name>
</gene>
<organism evidence="5 6">
    <name type="scientific">Desulfoferula mesophila</name>
    <dbReference type="NCBI Taxonomy" id="3058419"/>
    <lineage>
        <taxon>Bacteria</taxon>
        <taxon>Pseudomonadati</taxon>
        <taxon>Thermodesulfobacteriota</taxon>
        <taxon>Desulfarculia</taxon>
        <taxon>Desulfarculales</taxon>
        <taxon>Desulfarculaceae</taxon>
        <taxon>Desulfoferula</taxon>
    </lineage>
</organism>
<keyword evidence="2" id="KW-0408">Iron</keyword>
<dbReference type="Gene3D" id="3.30.70.20">
    <property type="match status" value="1"/>
</dbReference>
<dbReference type="PANTHER" id="PTHR43122:SF1">
    <property type="entry name" value="IRON-SULFUR-BINDING PROTEIN"/>
    <property type="match status" value="1"/>
</dbReference>
<keyword evidence="6" id="KW-1185">Reference proteome</keyword>
<accession>A0AAU9ETX5</accession>
<dbReference type="AlphaFoldDB" id="A0AAU9ETX5"/>
<proteinExistence type="predicted"/>
<dbReference type="Pfam" id="PF12838">
    <property type="entry name" value="Fer4_7"/>
    <property type="match status" value="1"/>
</dbReference>
<name>A0AAU9ETX5_9BACT</name>
<dbReference type="PROSITE" id="PS51379">
    <property type="entry name" value="4FE4S_FER_2"/>
    <property type="match status" value="2"/>
</dbReference>
<keyword evidence="3" id="KW-0411">Iron-sulfur</keyword>
<dbReference type="EMBL" id="AP028679">
    <property type="protein sequence ID" value="BEQ15130.1"/>
    <property type="molecule type" value="Genomic_DNA"/>
</dbReference>
<feature type="domain" description="4Fe-4S ferredoxin-type" evidence="4">
    <location>
        <begin position="38"/>
        <end position="68"/>
    </location>
</feature>
<dbReference type="Proteomes" id="UP001366166">
    <property type="component" value="Chromosome"/>
</dbReference>
<dbReference type="RefSeq" id="WP_338599116.1">
    <property type="nucleotide sequence ID" value="NZ_AP028679.1"/>
</dbReference>
<evidence type="ECO:0000256" key="2">
    <source>
        <dbReference type="ARBA" id="ARBA00023004"/>
    </source>
</evidence>
<feature type="domain" description="4Fe-4S ferredoxin-type" evidence="4">
    <location>
        <begin position="2"/>
        <end position="31"/>
    </location>
</feature>
<dbReference type="PANTHER" id="PTHR43122">
    <property type="entry name" value="FERREDOXIN SUBUNIT OF PYRUVATE:FLAVODOXIN OXIDOREDUCTASE-RELATED"/>
    <property type="match status" value="1"/>
</dbReference>
<dbReference type="SUPFAM" id="SSF54862">
    <property type="entry name" value="4Fe-4S ferredoxins"/>
    <property type="match status" value="1"/>
</dbReference>
<protein>
    <submittedName>
        <fullName evidence="5">Tungsten formylmethanofuran dehydrogenase subunit G</fullName>
    </submittedName>
</protein>
<evidence type="ECO:0000259" key="4">
    <source>
        <dbReference type="PROSITE" id="PS51379"/>
    </source>
</evidence>
<evidence type="ECO:0000256" key="1">
    <source>
        <dbReference type="ARBA" id="ARBA00022723"/>
    </source>
</evidence>
<dbReference type="InterPro" id="IPR017900">
    <property type="entry name" value="4Fe4S_Fe_S_CS"/>
</dbReference>
<reference evidence="6" key="1">
    <citation type="journal article" date="2023" name="Arch. Microbiol.">
        <title>Desulfoferula mesophilus gen. nov. sp. nov., a mesophilic sulfate-reducing bacterium isolated from a brackish lake sediment.</title>
        <authorList>
            <person name="Watanabe T."/>
            <person name="Yabe T."/>
            <person name="Tsuji J.M."/>
            <person name="Fukui M."/>
        </authorList>
    </citation>
    <scope>NUCLEOTIDE SEQUENCE [LARGE SCALE GENOMIC DNA]</scope>
    <source>
        <strain evidence="6">12FAK</strain>
    </source>
</reference>
<dbReference type="PROSITE" id="PS00198">
    <property type="entry name" value="4FE4S_FER_1"/>
    <property type="match status" value="2"/>
</dbReference>
<keyword evidence="1" id="KW-0479">Metal-binding</keyword>
<dbReference type="GO" id="GO:0051536">
    <property type="term" value="F:iron-sulfur cluster binding"/>
    <property type="evidence" value="ECO:0007669"/>
    <property type="project" value="UniProtKB-KW"/>
</dbReference>
<dbReference type="InterPro" id="IPR017896">
    <property type="entry name" value="4Fe4S_Fe-S-bd"/>
</dbReference>
<evidence type="ECO:0000313" key="5">
    <source>
        <dbReference type="EMBL" id="BEQ15130.1"/>
    </source>
</evidence>
<evidence type="ECO:0000256" key="3">
    <source>
        <dbReference type="ARBA" id="ARBA00023014"/>
    </source>
</evidence>
<evidence type="ECO:0000313" key="6">
    <source>
        <dbReference type="Proteomes" id="UP001366166"/>
    </source>
</evidence>
<sequence>MNRIEIDNNYCKGCQLCIAVCPQDVLELSQLRNSKGYLLPSAARGEDCTGCLQCEMTCPDLAITVITDGNSKEADHA</sequence>